<feature type="domain" description="Peptidase M10 serralysin C-terminal" evidence="6">
    <location>
        <begin position="321"/>
        <end position="423"/>
    </location>
</feature>
<protein>
    <recommendedName>
        <fullName evidence="6">Peptidase M10 serralysin C-terminal domain-containing protein</fullName>
    </recommendedName>
</protein>
<accession>A0A512DTL3</accession>
<feature type="compositionally biased region" description="Polar residues" evidence="5">
    <location>
        <begin position="58"/>
        <end position="75"/>
    </location>
</feature>
<dbReference type="PANTHER" id="PTHR38340:SF1">
    <property type="entry name" value="S-LAYER PROTEIN"/>
    <property type="match status" value="1"/>
</dbReference>
<dbReference type="PROSITE" id="PS00330">
    <property type="entry name" value="HEMOLYSIN_CALCIUM"/>
    <property type="match status" value="1"/>
</dbReference>
<feature type="region of interest" description="Disordered" evidence="5">
    <location>
        <begin position="58"/>
        <end position="78"/>
    </location>
</feature>
<dbReference type="PRINTS" id="PR00313">
    <property type="entry name" value="CABNDNGRPT"/>
</dbReference>
<organism evidence="7 8">
    <name type="scientific">Skermanella aerolata</name>
    <dbReference type="NCBI Taxonomy" id="393310"/>
    <lineage>
        <taxon>Bacteria</taxon>
        <taxon>Pseudomonadati</taxon>
        <taxon>Pseudomonadota</taxon>
        <taxon>Alphaproteobacteria</taxon>
        <taxon>Rhodospirillales</taxon>
        <taxon>Azospirillaceae</taxon>
        <taxon>Skermanella</taxon>
    </lineage>
</organism>
<dbReference type="InterPro" id="IPR001343">
    <property type="entry name" value="Hemolysn_Ca-bd"/>
</dbReference>
<dbReference type="RefSeq" id="WP_044430374.1">
    <property type="nucleotide sequence ID" value="NZ_BJYZ01000018.1"/>
</dbReference>
<dbReference type="Gene3D" id="2.150.10.10">
    <property type="entry name" value="Serralysin-like metalloprotease, C-terminal"/>
    <property type="match status" value="2"/>
</dbReference>
<dbReference type="PANTHER" id="PTHR38340">
    <property type="entry name" value="S-LAYER PROTEIN"/>
    <property type="match status" value="1"/>
</dbReference>
<evidence type="ECO:0000259" key="6">
    <source>
        <dbReference type="Pfam" id="PF08548"/>
    </source>
</evidence>
<comment type="cofactor">
    <cofactor evidence="1">
        <name>Ca(2+)</name>
        <dbReference type="ChEBI" id="CHEBI:29108"/>
    </cofactor>
</comment>
<dbReference type="SUPFAM" id="SSF51120">
    <property type="entry name" value="beta-Roll"/>
    <property type="match status" value="2"/>
</dbReference>
<reference evidence="7 8" key="1">
    <citation type="submission" date="2019-07" db="EMBL/GenBank/DDBJ databases">
        <title>Whole genome shotgun sequence of Skermanella aerolata NBRC 106429.</title>
        <authorList>
            <person name="Hosoyama A."/>
            <person name="Uohara A."/>
            <person name="Ohji S."/>
            <person name="Ichikawa N."/>
        </authorList>
    </citation>
    <scope>NUCLEOTIDE SEQUENCE [LARGE SCALE GENOMIC DNA]</scope>
    <source>
        <strain evidence="7 8">NBRC 106429</strain>
    </source>
</reference>
<evidence type="ECO:0000256" key="3">
    <source>
        <dbReference type="ARBA" id="ARBA00022525"/>
    </source>
</evidence>
<name>A0A512DTL3_9PROT</name>
<dbReference type="GO" id="GO:0005509">
    <property type="term" value="F:calcium ion binding"/>
    <property type="evidence" value="ECO:0007669"/>
    <property type="project" value="InterPro"/>
</dbReference>
<keyword evidence="4" id="KW-0677">Repeat</keyword>
<feature type="region of interest" description="Disordered" evidence="5">
    <location>
        <begin position="1"/>
        <end position="20"/>
    </location>
</feature>
<evidence type="ECO:0000256" key="4">
    <source>
        <dbReference type="ARBA" id="ARBA00022737"/>
    </source>
</evidence>
<dbReference type="GO" id="GO:0005615">
    <property type="term" value="C:extracellular space"/>
    <property type="evidence" value="ECO:0007669"/>
    <property type="project" value="InterPro"/>
</dbReference>
<keyword evidence="3" id="KW-0964">Secreted</keyword>
<comment type="subcellular location">
    <subcellularLocation>
        <location evidence="2">Secreted</location>
    </subcellularLocation>
</comment>
<dbReference type="InterPro" id="IPR050557">
    <property type="entry name" value="RTX_toxin/Mannuronan_C5-epim"/>
</dbReference>
<gene>
    <name evidence="7" type="ORF">SAE02_39570</name>
</gene>
<proteinExistence type="predicted"/>
<sequence length="460" mass="47915">MTNYGHQVSRPGRGHDKDDHFRFDISRDKAVQRDLGDGNDTVSIGAGRGVPEVRLTFTSSEVGNGSPRDSNTMPNQDGGLAVRAQAENKSGELVGPVSRFDDEGISFVSKGKFTFDVRDLVSGVERGNEFDVVKLGTKGNDKFNESGSHKAYYINAGMGHDHVTGGRADDFLVGGAGNDRLDGREGDDSFIGGAGNDTIVGGKGDDLAIFNVATDGIDTVDLGKGSDTVNVMSPAAPQVRLTFTSSEVGNGSARDSGTMANQDGGLAVRLQAEDAAGNLTGGVSRFDDEGISFVGMTPGATFDVRDLVSGVQRGDQFEVVTLGTKGNDKFDNSGKEQSYYINAGMGDDHLTGGLGDDFLVGGAGNDRLNGREGNDSFIGGAGKDVFVFSGDAGNDTILDFVSGTDKIDLSAYGIGFDDVQSTSMGADTVIGVDSNSDSAQDFQVTLVNAGAPVQTDYFFG</sequence>
<dbReference type="Proteomes" id="UP000321523">
    <property type="component" value="Unassembled WGS sequence"/>
</dbReference>
<evidence type="ECO:0000256" key="1">
    <source>
        <dbReference type="ARBA" id="ARBA00001913"/>
    </source>
</evidence>
<dbReference type="InterPro" id="IPR018511">
    <property type="entry name" value="Hemolysin-typ_Ca-bd_CS"/>
</dbReference>
<dbReference type="InterPro" id="IPR011049">
    <property type="entry name" value="Serralysin-like_metalloprot_C"/>
</dbReference>
<dbReference type="OrthoDB" id="7366341at2"/>
<dbReference type="InterPro" id="IPR013858">
    <property type="entry name" value="Peptidase_M10B_C"/>
</dbReference>
<keyword evidence="8" id="KW-1185">Reference proteome</keyword>
<evidence type="ECO:0000313" key="7">
    <source>
        <dbReference type="EMBL" id="GEO39809.1"/>
    </source>
</evidence>
<comment type="caution">
    <text evidence="7">The sequence shown here is derived from an EMBL/GenBank/DDBJ whole genome shotgun (WGS) entry which is preliminary data.</text>
</comment>
<dbReference type="Pfam" id="PF08548">
    <property type="entry name" value="Peptidase_M10_C"/>
    <property type="match status" value="1"/>
</dbReference>
<evidence type="ECO:0000256" key="5">
    <source>
        <dbReference type="SAM" id="MobiDB-lite"/>
    </source>
</evidence>
<evidence type="ECO:0000313" key="8">
    <source>
        <dbReference type="Proteomes" id="UP000321523"/>
    </source>
</evidence>
<dbReference type="Pfam" id="PF00353">
    <property type="entry name" value="HemolysinCabind"/>
    <property type="match status" value="2"/>
</dbReference>
<evidence type="ECO:0000256" key="2">
    <source>
        <dbReference type="ARBA" id="ARBA00004613"/>
    </source>
</evidence>
<dbReference type="AlphaFoldDB" id="A0A512DTL3"/>
<dbReference type="EMBL" id="BJYZ01000018">
    <property type="protein sequence ID" value="GEO39809.1"/>
    <property type="molecule type" value="Genomic_DNA"/>
</dbReference>